<dbReference type="InterPro" id="IPR028081">
    <property type="entry name" value="Leu-bd"/>
</dbReference>
<keyword evidence="2" id="KW-0732">Signal</keyword>
<evidence type="ECO:0000259" key="3">
    <source>
        <dbReference type="Pfam" id="PF13458"/>
    </source>
</evidence>
<sequence length="401" mass="42564">MLRHELKSRRDEIPPFSLTAEFRPIIRRLRATTARGGISGFMRFSGYLPFTIAFSLLAGTAQAAGLSIGVVAPTEGNFALLGKQIFDGAAARIAADGNTAVPIAENCEPDSGAAIARQIVDAKVVAAVGFLCSETLEGALPALKEAQVPVVTVSVRATILMEDALTAGWPLYRLAPADGSEARRIIDFILSDWASQPIALVEDGTIHGRELTEAVRNALEEKGLKPVFTDTYRPGQDQQLALVRRLEKAGATQVFIGGDRADAAVIARDATQENIKLTLLGGDALNAANQPVPLKDGVRAVVLPDHAADPANAALVKAFRASTVEPEGYVLPAYAAAGIVGEAASIAANENKPIIEALQMRAFETVLGPVRFTDTHELTENPYQVLEWRGNAFATPTPPTE</sequence>
<reference evidence="4 5" key="1">
    <citation type="submission" date="2018-05" db="EMBL/GenBank/DDBJ databases">
        <title>The draft genome of strain NS-104.</title>
        <authorList>
            <person name="Hang P."/>
            <person name="Jiang J."/>
        </authorList>
    </citation>
    <scope>NUCLEOTIDE SEQUENCE [LARGE SCALE GENOMIC DNA]</scope>
    <source>
        <strain evidence="4 5">NS-104</strain>
    </source>
</reference>
<organism evidence="4 5">
    <name type="scientific">Metarhizobium album</name>
    <dbReference type="NCBI Taxonomy" id="2182425"/>
    <lineage>
        <taxon>Bacteria</taxon>
        <taxon>Pseudomonadati</taxon>
        <taxon>Pseudomonadota</taxon>
        <taxon>Alphaproteobacteria</taxon>
        <taxon>Hyphomicrobiales</taxon>
        <taxon>Rhizobiaceae</taxon>
        <taxon>Metarhizobium</taxon>
    </lineage>
</organism>
<dbReference type="SUPFAM" id="SSF53822">
    <property type="entry name" value="Periplasmic binding protein-like I"/>
    <property type="match status" value="1"/>
</dbReference>
<accession>A0A2U2DU35</accession>
<dbReference type="Proteomes" id="UP000245252">
    <property type="component" value="Unassembled WGS sequence"/>
</dbReference>
<dbReference type="OrthoDB" id="8439308at2"/>
<keyword evidence="5" id="KW-1185">Reference proteome</keyword>
<dbReference type="AlphaFoldDB" id="A0A2U2DU35"/>
<protein>
    <submittedName>
        <fullName evidence="4">Branched-chain amino acid ABC transporter substrate-binding protein</fullName>
    </submittedName>
</protein>
<dbReference type="PANTHER" id="PTHR47151:SF2">
    <property type="entry name" value="AMINO ACID BINDING PROTEIN"/>
    <property type="match status" value="1"/>
</dbReference>
<dbReference type="EMBL" id="QFBC01000003">
    <property type="protein sequence ID" value="PWE56823.1"/>
    <property type="molecule type" value="Genomic_DNA"/>
</dbReference>
<comment type="similarity">
    <text evidence="1">Belongs to the leucine-binding protein family.</text>
</comment>
<gene>
    <name evidence="4" type="ORF">DEM27_09155</name>
</gene>
<name>A0A2U2DU35_9HYPH</name>
<evidence type="ECO:0000313" key="5">
    <source>
        <dbReference type="Proteomes" id="UP000245252"/>
    </source>
</evidence>
<dbReference type="CDD" id="cd06342">
    <property type="entry name" value="PBP1_ABC_LIVBP-like"/>
    <property type="match status" value="1"/>
</dbReference>
<evidence type="ECO:0000313" key="4">
    <source>
        <dbReference type="EMBL" id="PWE56823.1"/>
    </source>
</evidence>
<comment type="caution">
    <text evidence="4">The sequence shown here is derived from an EMBL/GenBank/DDBJ whole genome shotgun (WGS) entry which is preliminary data.</text>
</comment>
<proteinExistence type="inferred from homology"/>
<dbReference type="InterPro" id="IPR028082">
    <property type="entry name" value="Peripla_BP_I"/>
</dbReference>
<evidence type="ECO:0000256" key="1">
    <source>
        <dbReference type="ARBA" id="ARBA00010062"/>
    </source>
</evidence>
<evidence type="ECO:0000256" key="2">
    <source>
        <dbReference type="ARBA" id="ARBA00022729"/>
    </source>
</evidence>
<feature type="domain" description="Leucine-binding protein" evidence="3">
    <location>
        <begin position="67"/>
        <end position="389"/>
    </location>
</feature>
<dbReference type="PANTHER" id="PTHR47151">
    <property type="entry name" value="LEU/ILE/VAL-BINDING ABC TRANSPORTER SUBUNIT"/>
    <property type="match status" value="1"/>
</dbReference>
<dbReference type="Pfam" id="PF13458">
    <property type="entry name" value="Peripla_BP_6"/>
    <property type="match status" value="1"/>
</dbReference>
<dbReference type="Gene3D" id="3.40.50.2300">
    <property type="match status" value="2"/>
</dbReference>